<feature type="transmembrane region" description="Helical" evidence="2">
    <location>
        <begin position="129"/>
        <end position="153"/>
    </location>
</feature>
<feature type="transmembrane region" description="Helical" evidence="2">
    <location>
        <begin position="99"/>
        <end position="123"/>
    </location>
</feature>
<feature type="compositionally biased region" description="Polar residues" evidence="1">
    <location>
        <begin position="1"/>
        <end position="12"/>
    </location>
</feature>
<dbReference type="EMBL" id="DYWO01000050">
    <property type="protein sequence ID" value="HJF48499.1"/>
    <property type="molecule type" value="Genomic_DNA"/>
</dbReference>
<feature type="region of interest" description="Disordered" evidence="1">
    <location>
        <begin position="1"/>
        <end position="84"/>
    </location>
</feature>
<sequence length="163" mass="17320">MNTVNTTENPQTRSEDEDREHLTGRTDAAEDAVDATPDADLTDADASATSRARAEDETSVATTGADGTPAEADGTADGAGEAGSPRTALYVRRRRAPALGFWVLLSFLVPGVLALLSVPLFGFGDLRGVVNFVLLAMVVIGLPLAAIASFVDARRHRREDRRR</sequence>
<evidence type="ECO:0000256" key="2">
    <source>
        <dbReference type="SAM" id="Phobius"/>
    </source>
</evidence>
<dbReference type="AlphaFoldDB" id="A0A921GLW6"/>
<accession>A0A921GLW6</accession>
<feature type="compositionally biased region" description="Low complexity" evidence="1">
    <location>
        <begin position="34"/>
        <end position="51"/>
    </location>
</feature>
<protein>
    <submittedName>
        <fullName evidence="3">Uncharacterized protein</fullName>
    </submittedName>
</protein>
<reference evidence="3" key="1">
    <citation type="journal article" date="2021" name="PeerJ">
        <title>Extensive microbial diversity within the chicken gut microbiome revealed by metagenomics and culture.</title>
        <authorList>
            <person name="Gilroy R."/>
            <person name="Ravi A."/>
            <person name="Getino M."/>
            <person name="Pursley I."/>
            <person name="Horton D.L."/>
            <person name="Alikhan N.F."/>
            <person name="Baker D."/>
            <person name="Gharbi K."/>
            <person name="Hall N."/>
            <person name="Watson M."/>
            <person name="Adriaenssens E.M."/>
            <person name="Foster-Nyarko E."/>
            <person name="Jarju S."/>
            <person name="Secka A."/>
            <person name="Antonio M."/>
            <person name="Oren A."/>
            <person name="Chaudhuri R.R."/>
            <person name="La Ragione R."/>
            <person name="Hildebrand F."/>
            <person name="Pallen M.J."/>
        </authorList>
    </citation>
    <scope>NUCLEOTIDE SEQUENCE</scope>
    <source>
        <strain evidence="3">1647</strain>
    </source>
</reference>
<keyword evidence="2" id="KW-0472">Membrane</keyword>
<proteinExistence type="predicted"/>
<reference evidence="3" key="2">
    <citation type="submission" date="2021-09" db="EMBL/GenBank/DDBJ databases">
        <authorList>
            <person name="Gilroy R."/>
        </authorList>
    </citation>
    <scope>NUCLEOTIDE SEQUENCE</scope>
    <source>
        <strain evidence="3">1647</strain>
    </source>
</reference>
<keyword evidence="2" id="KW-1133">Transmembrane helix</keyword>
<organism evidence="3 4">
    <name type="scientific">Brachybacterium paraconglomeratum</name>
    <dbReference type="NCBI Taxonomy" id="173362"/>
    <lineage>
        <taxon>Bacteria</taxon>
        <taxon>Bacillati</taxon>
        <taxon>Actinomycetota</taxon>
        <taxon>Actinomycetes</taxon>
        <taxon>Micrococcales</taxon>
        <taxon>Dermabacteraceae</taxon>
        <taxon>Brachybacterium</taxon>
    </lineage>
</organism>
<keyword evidence="2" id="KW-0812">Transmembrane</keyword>
<feature type="compositionally biased region" description="Basic and acidic residues" evidence="1">
    <location>
        <begin position="13"/>
        <end position="28"/>
    </location>
</feature>
<comment type="caution">
    <text evidence="3">The sequence shown here is derived from an EMBL/GenBank/DDBJ whole genome shotgun (WGS) entry which is preliminary data.</text>
</comment>
<dbReference type="Proteomes" id="UP000775129">
    <property type="component" value="Unassembled WGS sequence"/>
</dbReference>
<gene>
    <name evidence="3" type="ORF">K8W24_01675</name>
</gene>
<feature type="compositionally biased region" description="Low complexity" evidence="1">
    <location>
        <begin position="61"/>
        <end position="83"/>
    </location>
</feature>
<name>A0A921GLW6_9MICO</name>
<evidence type="ECO:0000256" key="1">
    <source>
        <dbReference type="SAM" id="MobiDB-lite"/>
    </source>
</evidence>
<evidence type="ECO:0000313" key="4">
    <source>
        <dbReference type="Proteomes" id="UP000775129"/>
    </source>
</evidence>
<evidence type="ECO:0000313" key="3">
    <source>
        <dbReference type="EMBL" id="HJF48499.1"/>
    </source>
</evidence>